<keyword evidence="8" id="KW-1185">Reference proteome</keyword>
<feature type="domain" description="PARP catalytic" evidence="6">
    <location>
        <begin position="98"/>
        <end position="372"/>
    </location>
</feature>
<gene>
    <name evidence="7" type="ORF">SCF082_LOCUS2311</name>
</gene>
<dbReference type="Pfam" id="PF00644">
    <property type="entry name" value="PARP"/>
    <property type="match status" value="1"/>
</dbReference>
<sequence>MELVQVKEEQGKKSSCVDGASWKYQGDNGEWTPVSDKAHQELTVKHREGRKTCQLVTDGRIYDIDFTKMVQVNRQTQKTRKIRCFFNLPPHWGISDDDALKSQANGHDWMGPTNHIDAVTDKCLLGKLNNLLNRSLHRHDGQRCTCPHGDSRFQLLEAYQVRNLPLWRAQQWYAQNIRDKHKRYGSNPKAIEPSVGQELRRFAAEIEVDLDGNELLLFHGTTSFDVAKRIANMGFDHLCGDGGFYGYGTYFAAQTCKSAQYAHARSRHEKASRHKPGTIIVARVAVGDPFYTPRTCLTSRGPPLHRLHTRSSVEEVRLDSIIAKPGIPNDPTGQSDSVQAHMEFVTFAPEQAYPEYILSFVEVSGRETYHENP</sequence>
<dbReference type="Gene3D" id="3.90.228.10">
    <property type="match status" value="1"/>
</dbReference>
<dbReference type="EC" id="2.4.2.-" evidence="4"/>
<keyword evidence="2" id="KW-0539">Nucleus</keyword>
<feature type="domain" description="WWE" evidence="5">
    <location>
        <begin position="5"/>
        <end position="84"/>
    </location>
</feature>
<organism evidence="7 8">
    <name type="scientific">Durusdinium trenchii</name>
    <dbReference type="NCBI Taxonomy" id="1381693"/>
    <lineage>
        <taxon>Eukaryota</taxon>
        <taxon>Sar</taxon>
        <taxon>Alveolata</taxon>
        <taxon>Dinophyceae</taxon>
        <taxon>Suessiales</taxon>
        <taxon>Symbiodiniaceae</taxon>
        <taxon>Durusdinium</taxon>
    </lineage>
</organism>
<dbReference type="EMBL" id="CAXAMM010001115">
    <property type="protein sequence ID" value="CAK8990604.1"/>
    <property type="molecule type" value="Genomic_DNA"/>
</dbReference>
<evidence type="ECO:0000313" key="7">
    <source>
        <dbReference type="EMBL" id="CAK8990604.1"/>
    </source>
</evidence>
<dbReference type="PROSITE" id="PS50918">
    <property type="entry name" value="WWE"/>
    <property type="match status" value="1"/>
</dbReference>
<dbReference type="SMART" id="SM00678">
    <property type="entry name" value="WWE"/>
    <property type="match status" value="1"/>
</dbReference>
<dbReference type="PROSITE" id="PS51059">
    <property type="entry name" value="PARP_CATALYTIC"/>
    <property type="match status" value="1"/>
</dbReference>
<keyword evidence="4" id="KW-0328">Glycosyltransferase</keyword>
<dbReference type="InterPro" id="IPR012317">
    <property type="entry name" value="Poly(ADP-ribose)pol_cat_dom"/>
</dbReference>
<dbReference type="SUPFAM" id="SSF56399">
    <property type="entry name" value="ADP-ribosylation"/>
    <property type="match status" value="1"/>
</dbReference>
<dbReference type="InterPro" id="IPR037197">
    <property type="entry name" value="WWE_dom_sf"/>
</dbReference>
<dbReference type="Proteomes" id="UP001642464">
    <property type="component" value="Unassembled WGS sequence"/>
</dbReference>
<evidence type="ECO:0000259" key="6">
    <source>
        <dbReference type="PROSITE" id="PS51059"/>
    </source>
</evidence>
<dbReference type="InterPro" id="IPR018123">
    <property type="entry name" value="WWE-dom_subgr"/>
</dbReference>
<comment type="similarity">
    <text evidence="3">Belongs to the ARTD/PARP family.</text>
</comment>
<dbReference type="PANTHER" id="PTHR45740">
    <property type="entry name" value="POLY [ADP-RIBOSE] POLYMERASE"/>
    <property type="match status" value="1"/>
</dbReference>
<dbReference type="InterPro" id="IPR051712">
    <property type="entry name" value="ARTD-AVP"/>
</dbReference>
<reference evidence="7 8" key="1">
    <citation type="submission" date="2024-02" db="EMBL/GenBank/DDBJ databases">
        <authorList>
            <person name="Chen Y."/>
            <person name="Shah S."/>
            <person name="Dougan E. K."/>
            <person name="Thang M."/>
            <person name="Chan C."/>
        </authorList>
    </citation>
    <scope>NUCLEOTIDE SEQUENCE [LARGE SCALE GENOMIC DNA]</scope>
</reference>
<evidence type="ECO:0000256" key="4">
    <source>
        <dbReference type="RuleBase" id="RU362114"/>
    </source>
</evidence>
<evidence type="ECO:0000256" key="2">
    <source>
        <dbReference type="ARBA" id="ARBA00023242"/>
    </source>
</evidence>
<evidence type="ECO:0000256" key="3">
    <source>
        <dbReference type="ARBA" id="ARBA00024347"/>
    </source>
</evidence>
<keyword evidence="4" id="KW-0808">Transferase</keyword>
<dbReference type="InterPro" id="IPR004170">
    <property type="entry name" value="WWE_dom"/>
</dbReference>
<dbReference type="Gene3D" id="3.30.720.50">
    <property type="match status" value="1"/>
</dbReference>
<name>A0ABP0HN77_9DINO</name>
<comment type="subcellular location">
    <subcellularLocation>
        <location evidence="1">Nucleus</location>
    </subcellularLocation>
</comment>
<dbReference type="Pfam" id="PF02825">
    <property type="entry name" value="WWE"/>
    <property type="match status" value="1"/>
</dbReference>
<protein>
    <recommendedName>
        <fullName evidence="4">Poly [ADP-ribose] polymerase</fullName>
        <shortName evidence="4">PARP</shortName>
        <ecNumber evidence="4">2.4.2.-</ecNumber>
    </recommendedName>
</protein>
<accession>A0ABP0HN77</accession>
<keyword evidence="4" id="KW-0520">NAD</keyword>
<dbReference type="PANTHER" id="PTHR45740:SF2">
    <property type="entry name" value="POLY [ADP-RIBOSE] POLYMERASE"/>
    <property type="match status" value="1"/>
</dbReference>
<proteinExistence type="inferred from homology"/>
<dbReference type="SUPFAM" id="SSF117839">
    <property type="entry name" value="WWE domain"/>
    <property type="match status" value="1"/>
</dbReference>
<evidence type="ECO:0000259" key="5">
    <source>
        <dbReference type="PROSITE" id="PS50918"/>
    </source>
</evidence>
<comment type="caution">
    <text evidence="7">The sequence shown here is derived from an EMBL/GenBank/DDBJ whole genome shotgun (WGS) entry which is preliminary data.</text>
</comment>
<evidence type="ECO:0000313" key="8">
    <source>
        <dbReference type="Proteomes" id="UP001642464"/>
    </source>
</evidence>
<evidence type="ECO:0000256" key="1">
    <source>
        <dbReference type="ARBA" id="ARBA00004123"/>
    </source>
</evidence>